<protein>
    <submittedName>
        <fullName evidence="2">Uncharacterized protein</fullName>
    </submittedName>
</protein>
<organism evidence="2 3">
    <name type="scientific">Lentzea flaviverrucosa</name>
    <dbReference type="NCBI Taxonomy" id="200379"/>
    <lineage>
        <taxon>Bacteria</taxon>
        <taxon>Bacillati</taxon>
        <taxon>Actinomycetota</taxon>
        <taxon>Actinomycetes</taxon>
        <taxon>Pseudonocardiales</taxon>
        <taxon>Pseudonocardiaceae</taxon>
        <taxon>Lentzea</taxon>
    </lineage>
</organism>
<dbReference type="Proteomes" id="UP000199028">
    <property type="component" value="Unassembled WGS sequence"/>
</dbReference>
<dbReference type="Gene3D" id="3.10.180.10">
    <property type="entry name" value="2,3-Dihydroxybiphenyl 1,2-Dioxygenase, domain 1"/>
    <property type="match status" value="1"/>
</dbReference>
<dbReference type="AlphaFoldDB" id="A0A1H9HMH4"/>
<keyword evidence="3" id="KW-1185">Reference proteome</keyword>
<proteinExistence type="predicted"/>
<dbReference type="EMBL" id="FOFT01000002">
    <property type="protein sequence ID" value="SEQ63432.1"/>
    <property type="molecule type" value="Genomic_DNA"/>
</dbReference>
<evidence type="ECO:0000256" key="1">
    <source>
        <dbReference type="SAM" id="MobiDB-lite"/>
    </source>
</evidence>
<evidence type="ECO:0000313" key="2">
    <source>
        <dbReference type="EMBL" id="SEQ63432.1"/>
    </source>
</evidence>
<sequence length="51" mass="5623">MPEHQTSMLNFRVRDLDAVPAQLREQGVDVDDHISTTSGAGRFGVATSPRR</sequence>
<name>A0A1H9HMH4_9PSEU</name>
<feature type="region of interest" description="Disordered" evidence="1">
    <location>
        <begin position="27"/>
        <end position="51"/>
    </location>
</feature>
<gene>
    <name evidence="2" type="ORF">SAMN05216195_102927</name>
</gene>
<evidence type="ECO:0000313" key="3">
    <source>
        <dbReference type="Proteomes" id="UP000199028"/>
    </source>
</evidence>
<accession>A0A1H9HMH4</accession>
<reference evidence="3" key="1">
    <citation type="submission" date="2016-10" db="EMBL/GenBank/DDBJ databases">
        <authorList>
            <person name="Varghese N."/>
            <person name="Submissions S."/>
        </authorList>
    </citation>
    <scope>NUCLEOTIDE SEQUENCE [LARGE SCALE GENOMIC DNA]</scope>
    <source>
        <strain evidence="3">CGMCC 4.578</strain>
    </source>
</reference>
<dbReference type="InterPro" id="IPR029068">
    <property type="entry name" value="Glyas_Bleomycin-R_OHBP_Dase"/>
</dbReference>
<dbReference type="RefSeq" id="WP_170176083.1">
    <property type="nucleotide sequence ID" value="NZ_FOFT01000002.1"/>
</dbReference>